<proteinExistence type="predicted"/>
<name>A0ACB0YBT0_MELEN</name>
<accession>A0ACB0YBT0</accession>
<reference evidence="1" key="1">
    <citation type="submission" date="2023-11" db="EMBL/GenBank/DDBJ databases">
        <authorList>
            <person name="Poullet M."/>
        </authorList>
    </citation>
    <scope>NUCLEOTIDE SEQUENCE</scope>
    <source>
        <strain evidence="1">E1834</strain>
    </source>
</reference>
<dbReference type="Proteomes" id="UP001497535">
    <property type="component" value="Unassembled WGS sequence"/>
</dbReference>
<evidence type="ECO:0000313" key="1">
    <source>
        <dbReference type="EMBL" id="CAK5040092.1"/>
    </source>
</evidence>
<gene>
    <name evidence="1" type="ORF">MENTE1834_LOCUS10131</name>
</gene>
<keyword evidence="2" id="KW-1185">Reference proteome</keyword>
<protein>
    <submittedName>
        <fullName evidence="1">Uncharacterized protein</fullName>
    </submittedName>
</protein>
<evidence type="ECO:0000313" key="2">
    <source>
        <dbReference type="Proteomes" id="UP001497535"/>
    </source>
</evidence>
<sequence>MLGLFEHVKGFLENKIILKRGLFHKPLIYFRYFEWTKTYTNRKFGFDYSPICKICEYATKQFEGDRKNILNLDKFWNVNDCNKFDVEKFLKNK</sequence>
<comment type="caution">
    <text evidence="1">The sequence shown here is derived from an EMBL/GenBank/DDBJ whole genome shotgun (WGS) entry which is preliminary data.</text>
</comment>
<organism evidence="1 2">
    <name type="scientific">Meloidogyne enterolobii</name>
    <name type="common">Root-knot nematode worm</name>
    <name type="synonym">Meloidogyne mayaguensis</name>
    <dbReference type="NCBI Taxonomy" id="390850"/>
    <lineage>
        <taxon>Eukaryota</taxon>
        <taxon>Metazoa</taxon>
        <taxon>Ecdysozoa</taxon>
        <taxon>Nematoda</taxon>
        <taxon>Chromadorea</taxon>
        <taxon>Rhabditida</taxon>
        <taxon>Tylenchina</taxon>
        <taxon>Tylenchomorpha</taxon>
        <taxon>Tylenchoidea</taxon>
        <taxon>Meloidogynidae</taxon>
        <taxon>Meloidogyninae</taxon>
        <taxon>Meloidogyne</taxon>
    </lineage>
</organism>
<dbReference type="EMBL" id="CAVMJV010000009">
    <property type="protein sequence ID" value="CAK5040092.1"/>
    <property type="molecule type" value="Genomic_DNA"/>
</dbReference>